<dbReference type="PANTHER" id="PTHR24246">
    <property type="entry name" value="OLFACTORY RECEPTOR AND ADENOSINE RECEPTOR"/>
    <property type="match status" value="1"/>
</dbReference>
<proteinExistence type="predicted"/>
<feature type="transmembrane region" description="Helical" evidence="10">
    <location>
        <begin position="139"/>
        <end position="162"/>
    </location>
</feature>
<dbReference type="Proteomes" id="UP001159428">
    <property type="component" value="Unassembled WGS sequence"/>
</dbReference>
<dbReference type="Gene3D" id="1.20.1070.10">
    <property type="entry name" value="Rhodopsin 7-helix transmembrane proteins"/>
    <property type="match status" value="1"/>
</dbReference>
<evidence type="ECO:0000256" key="1">
    <source>
        <dbReference type="ARBA" id="ARBA00004651"/>
    </source>
</evidence>
<keyword evidence="6 10" id="KW-0472">Membrane</keyword>
<dbReference type="PROSITE" id="PS00237">
    <property type="entry name" value="G_PROTEIN_RECEP_F1_1"/>
    <property type="match status" value="1"/>
</dbReference>
<evidence type="ECO:0000256" key="6">
    <source>
        <dbReference type="ARBA" id="ARBA00023136"/>
    </source>
</evidence>
<keyword evidence="5" id="KW-0297">G-protein coupled receptor</keyword>
<keyword evidence="7" id="KW-0675">Receptor</keyword>
<keyword evidence="2" id="KW-1003">Cell membrane</keyword>
<evidence type="ECO:0000256" key="10">
    <source>
        <dbReference type="SAM" id="Phobius"/>
    </source>
</evidence>
<dbReference type="GO" id="GO:0004930">
    <property type="term" value="F:G protein-coupled receptor activity"/>
    <property type="evidence" value="ECO:0007669"/>
    <property type="project" value="UniProtKB-KW"/>
</dbReference>
<dbReference type="SUPFAM" id="SSF81321">
    <property type="entry name" value="Family A G protein-coupled receptor-like"/>
    <property type="match status" value="1"/>
</dbReference>
<dbReference type="PROSITE" id="PS50262">
    <property type="entry name" value="G_PROTEIN_RECEP_F1_2"/>
    <property type="match status" value="1"/>
</dbReference>
<accession>A0AAU9X9X9</accession>
<feature type="transmembrane region" description="Helical" evidence="10">
    <location>
        <begin position="28"/>
        <end position="53"/>
    </location>
</feature>
<dbReference type="GO" id="GO:0005886">
    <property type="term" value="C:plasma membrane"/>
    <property type="evidence" value="ECO:0007669"/>
    <property type="project" value="UniProtKB-SubCell"/>
</dbReference>
<sequence>MIDTSVVNESLQNASEFAKRFPSESEGIALCSVFMLSSVLIIAGNLLALVLFAVTKALRRKSLFLVMNMACIDAIFLFGSYLSAAFISCERFYAVYWPFHHRSLSTRTYCIAIFILWTLAVLLPSFITLLIVFSSFESAFYVTVYVQGCLTIIVCVCNIGIWRNS</sequence>
<evidence type="ECO:0000256" key="5">
    <source>
        <dbReference type="ARBA" id="ARBA00023040"/>
    </source>
</evidence>
<dbReference type="EMBL" id="CALNXJ010000035">
    <property type="protein sequence ID" value="CAH3141381.1"/>
    <property type="molecule type" value="Genomic_DNA"/>
</dbReference>
<gene>
    <name evidence="12" type="ORF">PMEA_00019679</name>
</gene>
<feature type="domain" description="G-protein coupled receptors family 1 profile" evidence="11">
    <location>
        <begin position="44"/>
        <end position="165"/>
    </location>
</feature>
<dbReference type="PANTHER" id="PTHR24246:SF27">
    <property type="entry name" value="ADENOSINE RECEPTOR, ISOFORM A"/>
    <property type="match status" value="1"/>
</dbReference>
<keyword evidence="8" id="KW-0325">Glycoprotein</keyword>
<feature type="non-terminal residue" evidence="12">
    <location>
        <position position="165"/>
    </location>
</feature>
<evidence type="ECO:0000256" key="3">
    <source>
        <dbReference type="ARBA" id="ARBA00022692"/>
    </source>
</evidence>
<dbReference type="CDD" id="cd00637">
    <property type="entry name" value="7tm_classA_rhodopsin-like"/>
    <property type="match status" value="1"/>
</dbReference>
<dbReference type="AlphaFoldDB" id="A0AAU9X9X9"/>
<keyword evidence="13" id="KW-1185">Reference proteome</keyword>
<keyword evidence="9" id="KW-0807">Transducer</keyword>
<evidence type="ECO:0000313" key="12">
    <source>
        <dbReference type="EMBL" id="CAH3141381.1"/>
    </source>
</evidence>
<evidence type="ECO:0000313" key="13">
    <source>
        <dbReference type="Proteomes" id="UP001159428"/>
    </source>
</evidence>
<comment type="subcellular location">
    <subcellularLocation>
        <location evidence="1">Cell membrane</location>
        <topology evidence="1">Multi-pass membrane protein</topology>
    </subcellularLocation>
</comment>
<feature type="transmembrane region" description="Helical" evidence="10">
    <location>
        <begin position="65"/>
        <end position="87"/>
    </location>
</feature>
<comment type="caution">
    <text evidence="12">The sequence shown here is derived from an EMBL/GenBank/DDBJ whole genome shotgun (WGS) entry which is preliminary data.</text>
</comment>
<reference evidence="12 13" key="1">
    <citation type="submission" date="2022-05" db="EMBL/GenBank/DDBJ databases">
        <authorList>
            <consortium name="Genoscope - CEA"/>
            <person name="William W."/>
        </authorList>
    </citation>
    <scope>NUCLEOTIDE SEQUENCE [LARGE SCALE GENOMIC DNA]</scope>
</reference>
<evidence type="ECO:0000259" key="11">
    <source>
        <dbReference type="PROSITE" id="PS50262"/>
    </source>
</evidence>
<evidence type="ECO:0000256" key="7">
    <source>
        <dbReference type="ARBA" id="ARBA00023170"/>
    </source>
</evidence>
<evidence type="ECO:0000256" key="9">
    <source>
        <dbReference type="ARBA" id="ARBA00023224"/>
    </source>
</evidence>
<organism evidence="12 13">
    <name type="scientific">Pocillopora meandrina</name>
    <dbReference type="NCBI Taxonomy" id="46732"/>
    <lineage>
        <taxon>Eukaryota</taxon>
        <taxon>Metazoa</taxon>
        <taxon>Cnidaria</taxon>
        <taxon>Anthozoa</taxon>
        <taxon>Hexacorallia</taxon>
        <taxon>Scleractinia</taxon>
        <taxon>Astrocoeniina</taxon>
        <taxon>Pocilloporidae</taxon>
        <taxon>Pocillopora</taxon>
    </lineage>
</organism>
<keyword evidence="3 10" id="KW-0812">Transmembrane</keyword>
<evidence type="ECO:0000256" key="4">
    <source>
        <dbReference type="ARBA" id="ARBA00022989"/>
    </source>
</evidence>
<protein>
    <recommendedName>
        <fullName evidence="11">G-protein coupled receptors family 1 profile domain-containing protein</fullName>
    </recommendedName>
</protein>
<evidence type="ECO:0000256" key="2">
    <source>
        <dbReference type="ARBA" id="ARBA00022475"/>
    </source>
</evidence>
<feature type="transmembrane region" description="Helical" evidence="10">
    <location>
        <begin position="108"/>
        <end position="133"/>
    </location>
</feature>
<dbReference type="InterPro" id="IPR000276">
    <property type="entry name" value="GPCR_Rhodpsn"/>
</dbReference>
<keyword evidence="4 10" id="KW-1133">Transmembrane helix</keyword>
<name>A0AAU9X9X9_9CNID</name>
<dbReference type="InterPro" id="IPR017452">
    <property type="entry name" value="GPCR_Rhodpsn_7TM"/>
</dbReference>
<evidence type="ECO:0000256" key="8">
    <source>
        <dbReference type="ARBA" id="ARBA00023180"/>
    </source>
</evidence>